<comment type="caution">
    <text evidence="2">The sequence shown here is derived from an EMBL/GenBank/DDBJ whole genome shotgun (WGS) entry which is preliminary data.</text>
</comment>
<feature type="compositionally biased region" description="Low complexity" evidence="1">
    <location>
        <begin position="77"/>
        <end position="88"/>
    </location>
</feature>
<evidence type="ECO:0000313" key="2">
    <source>
        <dbReference type="EMBL" id="TPX35814.1"/>
    </source>
</evidence>
<feature type="region of interest" description="Disordered" evidence="1">
    <location>
        <begin position="69"/>
        <end position="94"/>
    </location>
</feature>
<dbReference type="OrthoDB" id="2746711at2759"/>
<accession>A0A507CD15</accession>
<protein>
    <submittedName>
        <fullName evidence="2">Uncharacterized protein</fullName>
    </submittedName>
</protein>
<organism evidence="2 3">
    <name type="scientific">Synchytrium endobioticum</name>
    <dbReference type="NCBI Taxonomy" id="286115"/>
    <lineage>
        <taxon>Eukaryota</taxon>
        <taxon>Fungi</taxon>
        <taxon>Fungi incertae sedis</taxon>
        <taxon>Chytridiomycota</taxon>
        <taxon>Chytridiomycota incertae sedis</taxon>
        <taxon>Chytridiomycetes</taxon>
        <taxon>Synchytriales</taxon>
        <taxon>Synchytriaceae</taxon>
        <taxon>Synchytrium</taxon>
    </lineage>
</organism>
<feature type="non-terminal residue" evidence="2">
    <location>
        <position position="204"/>
    </location>
</feature>
<dbReference type="EMBL" id="QEAM01000745">
    <property type="protein sequence ID" value="TPX35814.1"/>
    <property type="molecule type" value="Genomic_DNA"/>
</dbReference>
<name>A0A507CD15_9FUNG</name>
<evidence type="ECO:0000256" key="1">
    <source>
        <dbReference type="SAM" id="MobiDB-lite"/>
    </source>
</evidence>
<gene>
    <name evidence="2" type="ORF">SeLEV6574_g08151</name>
</gene>
<sequence length="204" mass="23626">MLIKLFENDIEEARKDLDFYRNKVIDRNDKAASDDRDKRMDDTKQLYNTKTKELRDLLGSAKTRFEAAKKADPSLGSASTATAPPNTTIDMDISTPVKFDGTSTDYKRFRHEATNAVTCKPKSLNTDERRIRYIGALFTGVALEWYMLWQARRTTLLQEVNPSPKELERRAKEYDMLIQDMDTQFKDPLEIQTYRSLLNKVNQG</sequence>
<reference evidence="2 3" key="1">
    <citation type="journal article" date="2019" name="Sci. Rep.">
        <title>Comparative genomics of chytrid fungi reveal insights into the obligate biotrophic and pathogenic lifestyle of Synchytrium endobioticum.</title>
        <authorList>
            <person name="van de Vossenberg B.T.L.H."/>
            <person name="Warris S."/>
            <person name="Nguyen H.D.T."/>
            <person name="van Gent-Pelzer M.P.E."/>
            <person name="Joly D.L."/>
            <person name="van de Geest H.C."/>
            <person name="Bonants P.J.M."/>
            <person name="Smith D.S."/>
            <person name="Levesque C.A."/>
            <person name="van der Lee T.A.J."/>
        </authorList>
    </citation>
    <scope>NUCLEOTIDE SEQUENCE [LARGE SCALE GENOMIC DNA]</scope>
    <source>
        <strain evidence="2 3">LEV6574</strain>
    </source>
</reference>
<proteinExistence type="predicted"/>
<dbReference type="AlphaFoldDB" id="A0A507CD15"/>
<dbReference type="Proteomes" id="UP000320475">
    <property type="component" value="Unassembled WGS sequence"/>
</dbReference>
<evidence type="ECO:0000313" key="3">
    <source>
        <dbReference type="Proteomes" id="UP000320475"/>
    </source>
</evidence>